<evidence type="ECO:0000313" key="1">
    <source>
        <dbReference type="EMBL" id="MDV3104735.1"/>
    </source>
</evidence>
<dbReference type="RefSeq" id="WP_315343333.1">
    <property type="nucleotide sequence ID" value="NZ_JAVDZE010000007.1"/>
</dbReference>
<dbReference type="AlphaFoldDB" id="A0AAE4T1Y2"/>
<organism evidence="1 2">
    <name type="scientific">Thermococcus waiotapuensis</name>
    <dbReference type="NCBI Taxonomy" id="90909"/>
    <lineage>
        <taxon>Archaea</taxon>
        <taxon>Methanobacteriati</taxon>
        <taxon>Methanobacteriota</taxon>
        <taxon>Thermococci</taxon>
        <taxon>Thermococcales</taxon>
        <taxon>Thermococcaceae</taxon>
        <taxon>Thermococcus</taxon>
    </lineage>
</organism>
<proteinExistence type="predicted"/>
<reference evidence="1 2" key="1">
    <citation type="submission" date="2023-08" db="EMBL/GenBank/DDBJ databases">
        <title>Draft genome sequence of Thermococcus waiotapuensis WT1T, a thermophilic sulphur-dependent archaeon from order Thermococcales.</title>
        <authorList>
            <person name="Manners S.H."/>
            <person name="Carere C.R."/>
            <person name="Dhami M.K."/>
            <person name="Dobson R.C.J."/>
            <person name="Stott M.B."/>
        </authorList>
    </citation>
    <scope>NUCLEOTIDE SEQUENCE [LARGE SCALE GENOMIC DNA]</scope>
    <source>
        <strain evidence="1 2">WT1</strain>
    </source>
</reference>
<dbReference type="Proteomes" id="UP001245683">
    <property type="component" value="Unassembled WGS sequence"/>
</dbReference>
<protein>
    <submittedName>
        <fullName evidence="1">Uncharacterized protein</fullName>
    </submittedName>
</protein>
<comment type="caution">
    <text evidence="1">The sequence shown here is derived from an EMBL/GenBank/DDBJ whole genome shotgun (WGS) entry which is preliminary data.</text>
</comment>
<sequence>EKVEHSAALIRRGEEIRPVSEVRGNPGVTPEKVGDALKELAFSLYELSGRSFQERGKHMRRWNIFRLLGIPTGYLRHLEKDEEMARQNREALLALSIIEHVLGIRKPSDLENVELKPVGWGIFELEVEDEPKDSVYRELYRVDGGFRRALRELIDGNK</sequence>
<evidence type="ECO:0000313" key="2">
    <source>
        <dbReference type="Proteomes" id="UP001245683"/>
    </source>
</evidence>
<gene>
    <name evidence="1" type="ORF">RBI02_09350</name>
</gene>
<keyword evidence="2" id="KW-1185">Reference proteome</keyword>
<feature type="non-terminal residue" evidence="1">
    <location>
        <position position="1"/>
    </location>
</feature>
<dbReference type="EMBL" id="JAVDZE010000007">
    <property type="protein sequence ID" value="MDV3104735.1"/>
    <property type="molecule type" value="Genomic_DNA"/>
</dbReference>
<accession>A0AAE4T1Y2</accession>
<name>A0AAE4T1Y2_9EURY</name>